<evidence type="ECO:0000313" key="4">
    <source>
        <dbReference type="Proteomes" id="UP000008909"/>
    </source>
</evidence>
<proteinExistence type="predicted"/>
<reference key="2">
    <citation type="submission" date="2011-10" db="EMBL/GenBank/DDBJ databases">
        <title>The genome and transcriptome sequence of Clonorchis sinensis provide insights into the carcinogenic liver fluke.</title>
        <authorList>
            <person name="Wang X."/>
            <person name="Huang Y."/>
            <person name="Chen W."/>
            <person name="Liu H."/>
            <person name="Guo L."/>
            <person name="Chen Y."/>
            <person name="Luo F."/>
            <person name="Zhou W."/>
            <person name="Sun J."/>
            <person name="Mao Q."/>
            <person name="Liang P."/>
            <person name="Zhou C."/>
            <person name="Tian Y."/>
            <person name="Men J."/>
            <person name="Lv X."/>
            <person name="Huang L."/>
            <person name="Zhou J."/>
            <person name="Hu Y."/>
            <person name="Li R."/>
            <person name="Zhang F."/>
            <person name="Lei H."/>
            <person name="Li X."/>
            <person name="Hu X."/>
            <person name="Liang C."/>
            <person name="Xu J."/>
            <person name="Wu Z."/>
            <person name="Yu X."/>
        </authorList>
    </citation>
    <scope>NUCLEOTIDE SEQUENCE</scope>
    <source>
        <strain>Henan</strain>
    </source>
</reference>
<protein>
    <recommendedName>
        <fullName evidence="2">C2H2-type domain-containing protein</fullName>
    </recommendedName>
</protein>
<keyword evidence="4" id="KW-1185">Reference proteome</keyword>
<accession>G7YVI2</accession>
<keyword evidence="1" id="KW-0862">Zinc</keyword>
<evidence type="ECO:0000313" key="3">
    <source>
        <dbReference type="EMBL" id="GAA56962.1"/>
    </source>
</evidence>
<dbReference type="EMBL" id="DF144469">
    <property type="protein sequence ID" value="GAA56962.1"/>
    <property type="molecule type" value="Genomic_DNA"/>
</dbReference>
<feature type="domain" description="C2H2-type" evidence="2">
    <location>
        <begin position="56"/>
        <end position="83"/>
    </location>
</feature>
<dbReference type="Proteomes" id="UP000008909">
    <property type="component" value="Unassembled WGS sequence"/>
</dbReference>
<organism evidence="3 4">
    <name type="scientific">Clonorchis sinensis</name>
    <name type="common">Chinese liver fluke</name>
    <dbReference type="NCBI Taxonomy" id="79923"/>
    <lineage>
        <taxon>Eukaryota</taxon>
        <taxon>Metazoa</taxon>
        <taxon>Spiralia</taxon>
        <taxon>Lophotrochozoa</taxon>
        <taxon>Platyhelminthes</taxon>
        <taxon>Trematoda</taxon>
        <taxon>Digenea</taxon>
        <taxon>Opisthorchiida</taxon>
        <taxon>Opisthorchiata</taxon>
        <taxon>Opisthorchiidae</taxon>
        <taxon>Clonorchis</taxon>
    </lineage>
</organism>
<dbReference type="AlphaFoldDB" id="G7YVI2"/>
<evidence type="ECO:0000256" key="1">
    <source>
        <dbReference type="PROSITE-ProRule" id="PRU00042"/>
    </source>
</evidence>
<dbReference type="GO" id="GO:0008270">
    <property type="term" value="F:zinc ion binding"/>
    <property type="evidence" value="ECO:0007669"/>
    <property type="project" value="UniProtKB-KW"/>
</dbReference>
<dbReference type="PROSITE" id="PS50157">
    <property type="entry name" value="ZINC_FINGER_C2H2_2"/>
    <property type="match status" value="1"/>
</dbReference>
<dbReference type="InterPro" id="IPR013087">
    <property type="entry name" value="Znf_C2H2_type"/>
</dbReference>
<evidence type="ECO:0000259" key="2">
    <source>
        <dbReference type="PROSITE" id="PS50157"/>
    </source>
</evidence>
<name>G7YVI2_CLOSI</name>
<sequence>MGPDVNLGELRVQQLQTGPTTLFGFNALVTFDNVQYESSGASAPVPTNTQERLVGLTCEECGKCCESKAGLVAHNRVHGNKSIGADDYSVWFKQTVDCAVSLLESHADSSLTSVDLLAFTRRLEAGITTLEQSLSLLDFHTSRAFPQIRKTVSRRCRQLAYRTPVNRKQTRRANYAAIQTLYQQRRKDAASAVLDGSWKDLYKGNCGLSLDAKQYRKQVLSAPKLVDNRRSSSIRLELDRAHYRRGSRAYDPFNGQFVPGPRHAHAQDTPPVQC</sequence>
<gene>
    <name evidence="3" type="ORF">CLF_111892</name>
</gene>
<keyword evidence="1" id="KW-0479">Metal-binding</keyword>
<keyword evidence="1" id="KW-0863">Zinc-finger</keyword>
<dbReference type="PROSITE" id="PS00028">
    <property type="entry name" value="ZINC_FINGER_C2H2_1"/>
    <property type="match status" value="1"/>
</dbReference>
<reference evidence="3" key="1">
    <citation type="journal article" date="2011" name="Genome Biol.">
        <title>The draft genome of the carcinogenic human liver fluke Clonorchis sinensis.</title>
        <authorList>
            <person name="Wang X."/>
            <person name="Chen W."/>
            <person name="Huang Y."/>
            <person name="Sun J."/>
            <person name="Men J."/>
            <person name="Liu H."/>
            <person name="Luo F."/>
            <person name="Guo L."/>
            <person name="Lv X."/>
            <person name="Deng C."/>
            <person name="Zhou C."/>
            <person name="Fan Y."/>
            <person name="Li X."/>
            <person name="Huang L."/>
            <person name="Hu Y."/>
            <person name="Liang C."/>
            <person name="Hu X."/>
            <person name="Xu J."/>
            <person name="Yu X."/>
        </authorList>
    </citation>
    <scope>NUCLEOTIDE SEQUENCE [LARGE SCALE GENOMIC DNA]</scope>
    <source>
        <strain evidence="3">Henan</strain>
    </source>
</reference>